<evidence type="ECO:0000313" key="10">
    <source>
        <dbReference type="Proteomes" id="UP000286680"/>
    </source>
</evidence>
<dbReference type="InterPro" id="IPR039104">
    <property type="entry name" value="6PGL"/>
</dbReference>
<evidence type="ECO:0000256" key="4">
    <source>
        <dbReference type="ARBA" id="ARBA00010662"/>
    </source>
</evidence>
<dbReference type="GO" id="GO:0017057">
    <property type="term" value="F:6-phosphogluconolactonase activity"/>
    <property type="evidence" value="ECO:0007669"/>
    <property type="project" value="UniProtKB-UniRule"/>
</dbReference>
<evidence type="ECO:0000256" key="5">
    <source>
        <dbReference type="ARBA" id="ARBA00013198"/>
    </source>
</evidence>
<organism evidence="9 10">
    <name type="scientific">Idiomarina aquatica</name>
    <dbReference type="NCBI Taxonomy" id="1327752"/>
    <lineage>
        <taxon>Bacteria</taxon>
        <taxon>Pseudomonadati</taxon>
        <taxon>Pseudomonadota</taxon>
        <taxon>Gammaproteobacteria</taxon>
        <taxon>Alteromonadales</taxon>
        <taxon>Idiomarinaceae</taxon>
        <taxon>Idiomarina</taxon>
    </lineage>
</organism>
<dbReference type="InterPro" id="IPR037171">
    <property type="entry name" value="NagB/RpiA_transferase-like"/>
</dbReference>
<evidence type="ECO:0000256" key="7">
    <source>
        <dbReference type="RuleBase" id="RU365095"/>
    </source>
</evidence>
<evidence type="ECO:0000256" key="3">
    <source>
        <dbReference type="ARBA" id="ARBA00004961"/>
    </source>
</evidence>
<keyword evidence="7" id="KW-0378">Hydrolase</keyword>
<dbReference type="GO" id="GO:0006098">
    <property type="term" value="P:pentose-phosphate shunt"/>
    <property type="evidence" value="ECO:0007669"/>
    <property type="project" value="InterPro"/>
</dbReference>
<dbReference type="Pfam" id="PF01182">
    <property type="entry name" value="Glucosamine_iso"/>
    <property type="match status" value="1"/>
</dbReference>
<dbReference type="NCBIfam" id="TIGR01198">
    <property type="entry name" value="pgl"/>
    <property type="match status" value="1"/>
</dbReference>
<comment type="catalytic activity">
    <reaction evidence="1 7">
        <text>6-phospho-D-glucono-1,5-lactone + H2O = 6-phospho-D-gluconate + H(+)</text>
        <dbReference type="Rhea" id="RHEA:12556"/>
        <dbReference type="ChEBI" id="CHEBI:15377"/>
        <dbReference type="ChEBI" id="CHEBI:15378"/>
        <dbReference type="ChEBI" id="CHEBI:57955"/>
        <dbReference type="ChEBI" id="CHEBI:58759"/>
        <dbReference type="EC" id="3.1.1.31"/>
    </reaction>
</comment>
<evidence type="ECO:0000259" key="8">
    <source>
        <dbReference type="Pfam" id="PF01182"/>
    </source>
</evidence>
<dbReference type="EC" id="3.1.1.31" evidence="5 7"/>
<feature type="domain" description="Glucosamine/galactosamine-6-phosphate isomerase" evidence="8">
    <location>
        <begin position="13"/>
        <end position="214"/>
    </location>
</feature>
<reference evidence="10" key="1">
    <citation type="journal article" date="2018" name="Front. Microbiol.">
        <title>Genome-Based Analysis Reveals the Taxonomy and Diversity of the Family Idiomarinaceae.</title>
        <authorList>
            <person name="Liu Y."/>
            <person name="Lai Q."/>
            <person name="Shao Z."/>
        </authorList>
    </citation>
    <scope>NUCLEOTIDE SEQUENCE [LARGE SCALE GENOMIC DNA]</scope>
    <source>
        <strain evidence="10">SN-14</strain>
    </source>
</reference>
<gene>
    <name evidence="7 9" type="primary">pgl</name>
    <name evidence="9" type="ORF">CWE23_08610</name>
</gene>
<comment type="function">
    <text evidence="2 7">Hydrolysis of 6-phosphogluconolactone to 6-phosphogluconate.</text>
</comment>
<dbReference type="PANTHER" id="PTHR11054:SF0">
    <property type="entry name" value="6-PHOSPHOGLUCONOLACTONASE"/>
    <property type="match status" value="1"/>
</dbReference>
<dbReference type="Gene3D" id="3.40.50.1360">
    <property type="match status" value="1"/>
</dbReference>
<proteinExistence type="inferred from homology"/>
<dbReference type="EMBL" id="PIPS01000002">
    <property type="protein sequence ID" value="RUO43399.1"/>
    <property type="molecule type" value="Genomic_DNA"/>
</dbReference>
<dbReference type="InterPro" id="IPR005900">
    <property type="entry name" value="6-phosphogluconolactonase_DevB"/>
</dbReference>
<evidence type="ECO:0000256" key="6">
    <source>
        <dbReference type="ARBA" id="ARBA00020337"/>
    </source>
</evidence>
<dbReference type="PANTHER" id="PTHR11054">
    <property type="entry name" value="6-PHOSPHOGLUCONOLACTONASE"/>
    <property type="match status" value="1"/>
</dbReference>
<evidence type="ECO:0000256" key="2">
    <source>
        <dbReference type="ARBA" id="ARBA00002681"/>
    </source>
</evidence>
<protein>
    <recommendedName>
        <fullName evidence="6 7">6-phosphogluconolactonase</fullName>
        <shortName evidence="7">6PGL</shortName>
        <ecNumber evidence="5 7">3.1.1.31</ecNumber>
    </recommendedName>
</protein>
<dbReference type="Proteomes" id="UP000286680">
    <property type="component" value="Unassembled WGS sequence"/>
</dbReference>
<dbReference type="SUPFAM" id="SSF100950">
    <property type="entry name" value="NagB/RpiA/CoA transferase-like"/>
    <property type="match status" value="1"/>
</dbReference>
<dbReference type="GO" id="GO:0005975">
    <property type="term" value="P:carbohydrate metabolic process"/>
    <property type="evidence" value="ECO:0007669"/>
    <property type="project" value="UniProtKB-UniRule"/>
</dbReference>
<dbReference type="InterPro" id="IPR006148">
    <property type="entry name" value="Glc/Gal-6P_isomerase"/>
</dbReference>
<evidence type="ECO:0000256" key="1">
    <source>
        <dbReference type="ARBA" id="ARBA00000832"/>
    </source>
</evidence>
<sequence>MNNEDMSVKTFESNEQLSETLCKQVSHQLSDAIAERGHAYLVVSGGNTPKPLFQRLSHTDIDWKHVTVLLADERWVLPDSNDSNDKLIKTVLLKNKAAKANYITLFTGHEQAENAAPVLSKQLAELPRFDVVILGMGDDGHTASLFPDCAELEQGLHTDEAVIATHPTRAPYARVSLTKSRLLNSQHIYVHFCGEKKLQVFKQIEANQQPALPLGEFVQQQAVPTEVYYSAA</sequence>
<comment type="pathway">
    <text evidence="3 7">Carbohydrate degradation; pentose phosphate pathway; D-ribulose 5-phosphate from D-glucose 6-phosphate (oxidative stage): step 2/3.</text>
</comment>
<dbReference type="CDD" id="cd01400">
    <property type="entry name" value="6PGL"/>
    <property type="match status" value="1"/>
</dbReference>
<evidence type="ECO:0000313" key="9">
    <source>
        <dbReference type="EMBL" id="RUO43399.1"/>
    </source>
</evidence>
<comment type="caution">
    <text evidence="9">The sequence shown here is derived from an EMBL/GenBank/DDBJ whole genome shotgun (WGS) entry which is preliminary data.</text>
</comment>
<keyword evidence="10" id="KW-1185">Reference proteome</keyword>
<name>A0AA94EFQ9_9GAMM</name>
<dbReference type="AlphaFoldDB" id="A0AA94EFQ9"/>
<comment type="similarity">
    <text evidence="4 7">Belongs to the glucosamine/galactosamine-6-phosphate isomerase family. 6-phosphogluconolactonase subfamily.</text>
</comment>
<accession>A0AA94EFQ9</accession>